<comment type="caution">
    <text evidence="1">The sequence shown here is derived from an EMBL/GenBank/DDBJ whole genome shotgun (WGS) entry which is preliminary data.</text>
</comment>
<organism evidence="1 2">
    <name type="scientific">Paramuricea clavata</name>
    <name type="common">Red gorgonian</name>
    <name type="synonym">Violescent sea-whip</name>
    <dbReference type="NCBI Taxonomy" id="317549"/>
    <lineage>
        <taxon>Eukaryota</taxon>
        <taxon>Metazoa</taxon>
        <taxon>Cnidaria</taxon>
        <taxon>Anthozoa</taxon>
        <taxon>Octocorallia</taxon>
        <taxon>Malacalcyonacea</taxon>
        <taxon>Plexauridae</taxon>
        <taxon>Paramuricea</taxon>
    </lineage>
</organism>
<dbReference type="Proteomes" id="UP001152795">
    <property type="component" value="Unassembled WGS sequence"/>
</dbReference>
<accession>A0A6S7LCT8</accession>
<gene>
    <name evidence="1" type="ORF">PACLA_8A023028</name>
</gene>
<proteinExistence type="predicted"/>
<feature type="non-terminal residue" evidence="1">
    <location>
        <position position="1"/>
    </location>
</feature>
<keyword evidence="2" id="KW-1185">Reference proteome</keyword>
<sequence>VVSGSANALRPSFVQDQNNLKSLLREKNVGGNCLNEVFRVFCEYSAPACTRDEQYEVALLSKQKCLKILKCLNAAPNSELFYKINWVYVPCHALPNEDTARKISITNTYNLTTSTSSNSTTITVCKVTKNSNASTGMRVAVGKGSRLSAVDHILVVFYLLAVPGRSRNVVAVSKPLIENRTELERGKKEMYLATPLVLVCLMASQVCCDHGQFVFVIRKLQFTTCVTNPINDICPVNHKVPDQNLPNRTVISQLLNSTSVPLRSANASESCIAANKMFQCSLRIYTCKKNESYVYLDSERAYRLCMDARDNCTGLEQLFNCSLYRNATMRHSKGVTCNEYQKLENDTCPMRNYK</sequence>
<reference evidence="1" key="1">
    <citation type="submission" date="2020-04" db="EMBL/GenBank/DDBJ databases">
        <authorList>
            <person name="Alioto T."/>
            <person name="Alioto T."/>
            <person name="Gomez Garrido J."/>
        </authorList>
    </citation>
    <scope>NUCLEOTIDE SEQUENCE</scope>
    <source>
        <strain evidence="1">A484AB</strain>
    </source>
</reference>
<protein>
    <submittedName>
        <fullName evidence="1">Uncharacterized protein</fullName>
    </submittedName>
</protein>
<feature type="non-terminal residue" evidence="1">
    <location>
        <position position="354"/>
    </location>
</feature>
<name>A0A6S7LCT8_PARCT</name>
<evidence type="ECO:0000313" key="2">
    <source>
        <dbReference type="Proteomes" id="UP001152795"/>
    </source>
</evidence>
<evidence type="ECO:0000313" key="1">
    <source>
        <dbReference type="EMBL" id="CAB4036313.1"/>
    </source>
</evidence>
<dbReference type="AlphaFoldDB" id="A0A6S7LCT8"/>
<dbReference type="EMBL" id="CACRXK020021893">
    <property type="protein sequence ID" value="CAB4036313.1"/>
    <property type="molecule type" value="Genomic_DNA"/>
</dbReference>